<reference evidence="4 5" key="1">
    <citation type="submission" date="2023-10" db="EMBL/GenBank/DDBJ databases">
        <title>Chromosome-scale genome assembly provides insights into flower coloration mechanisms of Canna indica.</title>
        <authorList>
            <person name="Li C."/>
        </authorList>
    </citation>
    <scope>NUCLEOTIDE SEQUENCE [LARGE SCALE GENOMIC DNA]</scope>
    <source>
        <tissue evidence="4">Flower</tissue>
    </source>
</reference>
<proteinExistence type="predicted"/>
<evidence type="ECO:0000313" key="4">
    <source>
        <dbReference type="EMBL" id="WOL13945.1"/>
    </source>
</evidence>
<evidence type="ECO:0000256" key="1">
    <source>
        <dbReference type="ARBA" id="ARBA00022737"/>
    </source>
</evidence>
<accession>A0AAQ3KSV1</accession>
<dbReference type="GO" id="GO:0055087">
    <property type="term" value="C:Ski complex"/>
    <property type="evidence" value="ECO:0007669"/>
    <property type="project" value="InterPro"/>
</dbReference>
<dbReference type="EMBL" id="CP136896">
    <property type="protein sequence ID" value="WOL13945.1"/>
    <property type="molecule type" value="Genomic_DNA"/>
</dbReference>
<sequence length="1192" mass="132738">MLQLGDQYLLRQLQETLDSDPDNPSHHYNLGLYLWESSEAMGDCVGQSAQLKERAAEHFMASAKLNPSNGAAFRFLGHYYSRVSVDAQRSAKCYQRAVTLDPFDSEAGEALCDMLDGDGKESLEIAVCKEASEKSPRAFWAFQRLGYLQVHQRKWSEAVPSLQHAIRGFPTCTDLWEALGLAYHRLGMFTAAIKSYGRAIELDNSRIFALLESGYIQLMLGSFRKGVEQFRCALELAPCNLSAHFGLASGLLGWSKDCIKSGAFVWAADLLREASEAAKTSTSLSGNLYSAWKLQGDIQIAYTSCFPWESERSGYDIDEELFKSSITNWKNTCHSAAKNAKLSYQRALHLAPWHANIYADIAISVDLIDFLEDRNKDSQEAWQLPERMALGGLLLEGVNKEFWVLLGSLASTNALKQHALIRGLELDLSLSEAWAFLGKLYRNLGEKQLANQAFDHARSIDPSLALPWAGMSANYQDGLCSANEAYESCLWAVQILPLAEFQVGLAALAVLSGQVQSPQVLGAIGQAVQRAPYSPESHNLHGLVCESRKDYQSAIMAYQRARCLLKIISNFKGDIKSCLVDVSVNLARSLCKAGRALDAVHECENLNEEGLLDAKSLQIYAVALWKLGQYNLALTMARKLAEDVSTMKHTSAAAALGLICTLTYNICGFNSVVTMIRKFPSECLRSSRMSLIVCALNALDRKNQLHSLLPSIPQTVVSHGMIIEMHSITAIGKMLQITGESNQALAVEKGVNYLRKALHMYPNSTLIRSHLGSLLLSSDDLMAPAKAARCAVVPTGHPCPINKGFRLPYEIHGAAAAACHSFCSAIPKFSFPTCNDELMHGARSLPLLQRRLHQEPWNQNARYLLILSILQKAREEKFPHQLCIILKHLILDAISREKFLRENKLSHSRSIILLLCASEISLQTGDFPGCIRYATDALNVLPTHSDLFFAHLQLCRAYAVQEDYSNLRNQYTNCLQIKTNHPIGWLLLKYLESRYSLQNNSDIIEENFRTCIASKGISANCWIANFELVSAQCYMWHQDYFRAEQALTRACAANTDSCLLLCHGAICMELARQQGGPQFVSRSISSLTKAQNNSPTLLPIVSLLLAQAEASFGAKAKWEKHLSLEWFAWPAEMRPAELYFQMHLLAKQPSTGSTQDRCIAYTQSSERWIQRAIHLNPSCLRYWRTLEMAVAS</sequence>
<keyword evidence="1" id="KW-0677">Repeat</keyword>
<feature type="repeat" description="TPR" evidence="3">
    <location>
        <begin position="431"/>
        <end position="464"/>
    </location>
</feature>
<organism evidence="4 5">
    <name type="scientific">Canna indica</name>
    <name type="common">Indian-shot</name>
    <dbReference type="NCBI Taxonomy" id="4628"/>
    <lineage>
        <taxon>Eukaryota</taxon>
        <taxon>Viridiplantae</taxon>
        <taxon>Streptophyta</taxon>
        <taxon>Embryophyta</taxon>
        <taxon>Tracheophyta</taxon>
        <taxon>Spermatophyta</taxon>
        <taxon>Magnoliopsida</taxon>
        <taxon>Liliopsida</taxon>
        <taxon>Zingiberales</taxon>
        <taxon>Cannaceae</taxon>
        <taxon>Canna</taxon>
    </lineage>
</organism>
<dbReference type="SMART" id="SM00028">
    <property type="entry name" value="TPR"/>
    <property type="match status" value="8"/>
</dbReference>
<keyword evidence="2 3" id="KW-0802">TPR repeat</keyword>
<dbReference type="Pfam" id="PF13432">
    <property type="entry name" value="TPR_16"/>
    <property type="match status" value="1"/>
</dbReference>
<dbReference type="PROSITE" id="PS50005">
    <property type="entry name" value="TPR"/>
    <property type="match status" value="2"/>
</dbReference>
<feature type="repeat" description="TPR" evidence="3">
    <location>
        <begin position="173"/>
        <end position="206"/>
    </location>
</feature>
<dbReference type="Gene3D" id="1.25.40.10">
    <property type="entry name" value="Tetratricopeptide repeat domain"/>
    <property type="match status" value="3"/>
</dbReference>
<evidence type="ECO:0000313" key="5">
    <source>
        <dbReference type="Proteomes" id="UP001327560"/>
    </source>
</evidence>
<dbReference type="InterPro" id="IPR039226">
    <property type="entry name" value="Ski3/TTC37"/>
</dbReference>
<dbReference type="PANTHER" id="PTHR15704:SF7">
    <property type="entry name" value="SUPERKILLER COMPLEX PROTEIN 3"/>
    <property type="match status" value="1"/>
</dbReference>
<evidence type="ECO:0000256" key="3">
    <source>
        <dbReference type="PROSITE-ProRule" id="PRU00339"/>
    </source>
</evidence>
<dbReference type="Proteomes" id="UP001327560">
    <property type="component" value="Chromosome 7"/>
</dbReference>
<dbReference type="InterPro" id="IPR019734">
    <property type="entry name" value="TPR_rpt"/>
</dbReference>
<dbReference type="PANTHER" id="PTHR15704">
    <property type="entry name" value="SUPERKILLER 3 PROTEIN-RELATED"/>
    <property type="match status" value="1"/>
</dbReference>
<protein>
    <submittedName>
        <fullName evidence="4">Tetratricopeptide repeat protein SKI3 isoform X1</fullName>
    </submittedName>
</protein>
<evidence type="ECO:0000256" key="2">
    <source>
        <dbReference type="ARBA" id="ARBA00022803"/>
    </source>
</evidence>
<name>A0AAQ3KSV1_9LILI</name>
<dbReference type="GO" id="GO:0006401">
    <property type="term" value="P:RNA catabolic process"/>
    <property type="evidence" value="ECO:0007669"/>
    <property type="project" value="InterPro"/>
</dbReference>
<dbReference type="SUPFAM" id="SSF48452">
    <property type="entry name" value="TPR-like"/>
    <property type="match status" value="4"/>
</dbReference>
<dbReference type="Pfam" id="PF13181">
    <property type="entry name" value="TPR_8"/>
    <property type="match status" value="1"/>
</dbReference>
<dbReference type="InterPro" id="IPR011990">
    <property type="entry name" value="TPR-like_helical_dom_sf"/>
</dbReference>
<dbReference type="AlphaFoldDB" id="A0AAQ3KSV1"/>
<gene>
    <name evidence="4" type="ORF">Cni_G22725</name>
</gene>
<keyword evidence="5" id="KW-1185">Reference proteome</keyword>